<comment type="caution">
    <text evidence="2">The sequence shown here is derived from an EMBL/GenBank/DDBJ whole genome shotgun (WGS) entry which is preliminary data.</text>
</comment>
<proteinExistence type="predicted"/>
<dbReference type="PANTHER" id="PTHR47018:SF4">
    <property type="match status" value="1"/>
</dbReference>
<dbReference type="EMBL" id="CALNXI010003675">
    <property type="protein sequence ID" value="CAH3194011.1"/>
    <property type="molecule type" value="Genomic_DNA"/>
</dbReference>
<organism evidence="2 3">
    <name type="scientific">Porites evermanni</name>
    <dbReference type="NCBI Taxonomy" id="104178"/>
    <lineage>
        <taxon>Eukaryota</taxon>
        <taxon>Metazoa</taxon>
        <taxon>Cnidaria</taxon>
        <taxon>Anthozoa</taxon>
        <taxon>Hexacorallia</taxon>
        <taxon>Scleractinia</taxon>
        <taxon>Fungiina</taxon>
        <taxon>Poritidae</taxon>
        <taxon>Porites</taxon>
    </lineage>
</organism>
<sequence>MKRKKEAPNSSSEFGESSVKRRRVSQHSALTPSRLLSADKCLFCDKGRIRKSGKEEHLVKFVTKTAEESIKRAAVTKQDEFILLKIKGIDLVAKEAHYHASCRKSYTRSEERHDVPKKEVLGGQTDVEAAHKAAFENLCEHVNASIISGGNVERMSMLRERYLISILNNNPDCYNPDYKTDKLKSKLVKRFGSSIQFWQPNYKSELVYASEITKGEAIEVAFEAAASETKRLQGAASILRRAIQVAYAEAEEMPWPPSADFLVSDNVR</sequence>
<evidence type="ECO:0000313" key="3">
    <source>
        <dbReference type="Proteomes" id="UP001159427"/>
    </source>
</evidence>
<feature type="region of interest" description="Disordered" evidence="1">
    <location>
        <begin position="1"/>
        <end position="29"/>
    </location>
</feature>
<dbReference type="PANTHER" id="PTHR47018">
    <property type="entry name" value="CXC DOMAIN-CONTAINING PROTEIN-RELATED"/>
    <property type="match status" value="1"/>
</dbReference>
<dbReference type="Proteomes" id="UP001159427">
    <property type="component" value="Unassembled WGS sequence"/>
</dbReference>
<evidence type="ECO:0000256" key="1">
    <source>
        <dbReference type="SAM" id="MobiDB-lite"/>
    </source>
</evidence>
<accession>A0ABN8SRT4</accession>
<evidence type="ECO:0000313" key="2">
    <source>
        <dbReference type="EMBL" id="CAH3194011.1"/>
    </source>
</evidence>
<gene>
    <name evidence="2" type="ORF">PEVE_00026945</name>
</gene>
<reference evidence="2 3" key="1">
    <citation type="submission" date="2022-05" db="EMBL/GenBank/DDBJ databases">
        <authorList>
            <consortium name="Genoscope - CEA"/>
            <person name="William W."/>
        </authorList>
    </citation>
    <scope>NUCLEOTIDE SEQUENCE [LARGE SCALE GENOMIC DNA]</scope>
</reference>
<protein>
    <submittedName>
        <fullName evidence="2">Uncharacterized protein</fullName>
    </submittedName>
</protein>
<name>A0ABN8SRT4_9CNID</name>
<keyword evidence="3" id="KW-1185">Reference proteome</keyword>